<keyword evidence="3" id="KW-1185">Reference proteome</keyword>
<dbReference type="Gene3D" id="3.30.420.190">
    <property type="entry name" value="conserved archaeal protein q6m145"/>
    <property type="match status" value="1"/>
</dbReference>
<evidence type="ECO:0000313" key="2">
    <source>
        <dbReference type="EMBL" id="TWT83718.1"/>
    </source>
</evidence>
<dbReference type="GO" id="GO:0016787">
    <property type="term" value="F:hydrolase activity"/>
    <property type="evidence" value="ECO:0007669"/>
    <property type="project" value="InterPro"/>
</dbReference>
<dbReference type="SUPFAM" id="SSF53067">
    <property type="entry name" value="Actin-like ATPase domain"/>
    <property type="match status" value="1"/>
</dbReference>
<dbReference type="InterPro" id="IPR002821">
    <property type="entry name" value="Hydantoinase_A"/>
</dbReference>
<reference evidence="2 3" key="1">
    <citation type="submission" date="2019-02" db="EMBL/GenBank/DDBJ databases">
        <title>Deep-cultivation of Planctomycetes and their phenomic and genomic characterization uncovers novel biology.</title>
        <authorList>
            <person name="Wiegand S."/>
            <person name="Jogler M."/>
            <person name="Boedeker C."/>
            <person name="Pinto D."/>
            <person name="Vollmers J."/>
            <person name="Rivas-Marin E."/>
            <person name="Kohn T."/>
            <person name="Peeters S.H."/>
            <person name="Heuer A."/>
            <person name="Rast P."/>
            <person name="Oberbeckmann S."/>
            <person name="Bunk B."/>
            <person name="Jeske O."/>
            <person name="Meyerdierks A."/>
            <person name="Storesund J.E."/>
            <person name="Kallscheuer N."/>
            <person name="Luecker S."/>
            <person name="Lage O.M."/>
            <person name="Pohl T."/>
            <person name="Merkel B.J."/>
            <person name="Hornburger P."/>
            <person name="Mueller R.-W."/>
            <person name="Bruemmer F."/>
            <person name="Labrenz M."/>
            <person name="Spormann A.M."/>
            <person name="Op Den Camp H."/>
            <person name="Overmann J."/>
            <person name="Amann R."/>
            <person name="Jetten M.S.M."/>
            <person name="Mascher T."/>
            <person name="Medema M.H."/>
            <person name="Devos D.P."/>
            <person name="Kaster A.-K."/>
            <person name="Ovreas L."/>
            <person name="Rohde M."/>
            <person name="Galperin M.Y."/>
            <person name="Jogler C."/>
        </authorList>
    </citation>
    <scope>NUCLEOTIDE SEQUENCE [LARGE SCALE GENOMIC DNA]</scope>
    <source>
        <strain evidence="2 3">CA13</strain>
    </source>
</reference>
<proteinExistence type="predicted"/>
<feature type="domain" description="Hydantoinase A/oxoprolinase" evidence="1">
    <location>
        <begin position="58"/>
        <end position="332"/>
    </location>
</feature>
<sequence length="340" mass="37255">MTHPKRILGIDIGGANLKLADDRGHTRSRSFALWRHPDQLADQLCEAISFFENPTSIAVVMTGELTDCFVDRIEGVAHIVAHVRTAAKKCKIPSTHFYGVDGRFRESVCIDKEADLLAAANWHALANFVGREICSTGLLVDIGSTTTDIIPILSGRVATQAKTDYDRLTEGSLIYVGCQRTPVCAIVDCFEFRGKRCPVMNEVFATIDDARIVLKNEPEHPQDNESADGKPRSRSFATNRLARMIGLDRRTVSSGEAVPLAKQVMQNAIDRIDSSITKVLELHGLSTDTFVISGHGSDLLKPCKDKLRILLADQLGSSISRCAPSYAVARLLKGKQQPTI</sequence>
<dbReference type="Proteomes" id="UP000315010">
    <property type="component" value="Unassembled WGS sequence"/>
</dbReference>
<organism evidence="2 3">
    <name type="scientific">Novipirellula herctigrandis</name>
    <dbReference type="NCBI Taxonomy" id="2527986"/>
    <lineage>
        <taxon>Bacteria</taxon>
        <taxon>Pseudomonadati</taxon>
        <taxon>Planctomycetota</taxon>
        <taxon>Planctomycetia</taxon>
        <taxon>Pirellulales</taxon>
        <taxon>Pirellulaceae</taxon>
        <taxon>Novipirellula</taxon>
    </lineage>
</organism>
<accession>A0A5C5Z917</accession>
<dbReference type="EMBL" id="SJPJ01000001">
    <property type="protein sequence ID" value="TWT83718.1"/>
    <property type="molecule type" value="Genomic_DNA"/>
</dbReference>
<dbReference type="RefSeq" id="WP_146401057.1">
    <property type="nucleotide sequence ID" value="NZ_SJPJ01000001.1"/>
</dbReference>
<protein>
    <recommendedName>
        <fullName evidence="1">Hydantoinase A/oxoprolinase domain-containing protein</fullName>
    </recommendedName>
</protein>
<evidence type="ECO:0000313" key="3">
    <source>
        <dbReference type="Proteomes" id="UP000315010"/>
    </source>
</evidence>
<dbReference type="OrthoDB" id="1792672at2"/>
<dbReference type="Gene3D" id="3.30.420.40">
    <property type="match status" value="1"/>
</dbReference>
<comment type="caution">
    <text evidence="2">The sequence shown here is derived from an EMBL/GenBank/DDBJ whole genome shotgun (WGS) entry which is preliminary data.</text>
</comment>
<dbReference type="Pfam" id="PF01968">
    <property type="entry name" value="Hydantoinase_A"/>
    <property type="match status" value="1"/>
</dbReference>
<gene>
    <name evidence="2" type="ORF">CA13_51850</name>
</gene>
<dbReference type="InterPro" id="IPR043129">
    <property type="entry name" value="ATPase_NBD"/>
</dbReference>
<dbReference type="NCBIfam" id="TIGR03123">
    <property type="entry name" value="one_C_unchar_1"/>
    <property type="match status" value="1"/>
</dbReference>
<dbReference type="InterPro" id="IPR002756">
    <property type="entry name" value="MfnF"/>
</dbReference>
<dbReference type="AlphaFoldDB" id="A0A5C5Z917"/>
<evidence type="ECO:0000259" key="1">
    <source>
        <dbReference type="Pfam" id="PF01968"/>
    </source>
</evidence>
<name>A0A5C5Z917_9BACT</name>